<proteinExistence type="predicted"/>
<organism evidence="1 2">
    <name type="scientific">Eisenbergiella tayi</name>
    <dbReference type="NCBI Taxonomy" id="1432052"/>
    <lineage>
        <taxon>Bacteria</taxon>
        <taxon>Bacillati</taxon>
        <taxon>Bacillota</taxon>
        <taxon>Clostridia</taxon>
        <taxon>Lachnospirales</taxon>
        <taxon>Lachnospiraceae</taxon>
        <taxon>Eisenbergiella</taxon>
    </lineage>
</organism>
<dbReference type="EMBL" id="MEHD01000024">
    <property type="protein sequence ID" value="ODR55429.1"/>
    <property type="molecule type" value="Genomic_DNA"/>
</dbReference>
<accession>A0ABX3AFJ8</accession>
<protein>
    <submittedName>
        <fullName evidence="1">Uncharacterized protein</fullName>
    </submittedName>
</protein>
<comment type="caution">
    <text evidence="1">The sequence shown here is derived from an EMBL/GenBank/DDBJ whole genome shotgun (WGS) entry which is preliminary data.</text>
</comment>
<sequence length="78" mass="8587">MAYRRFRENIPGSQPQDMIPTFPLFFASASTAAKCSGIFAWVSKLSITWKYPANSGVCTGKSVALPPQRINTSILSFQ</sequence>
<evidence type="ECO:0000313" key="2">
    <source>
        <dbReference type="Proteomes" id="UP000094869"/>
    </source>
</evidence>
<keyword evidence="2" id="KW-1185">Reference proteome</keyword>
<gene>
    <name evidence="1" type="ORF">BEI63_14420</name>
</gene>
<reference evidence="1 2" key="1">
    <citation type="submission" date="2016-08" db="EMBL/GenBank/DDBJ databases">
        <title>Characterization of Isolates of Eisenbergiella tayi Derived from Blood Cultures, Using Whole Genome Sequencing.</title>
        <authorList>
            <person name="Bernier A.-M."/>
            <person name="Burdz T."/>
            <person name="Wiebe D."/>
            <person name="Bernard K."/>
        </authorList>
    </citation>
    <scope>NUCLEOTIDE SEQUENCE [LARGE SCALE GENOMIC DNA]</scope>
    <source>
        <strain evidence="1 2">NML120146</strain>
    </source>
</reference>
<name>A0ABX3AFJ8_9FIRM</name>
<dbReference type="Proteomes" id="UP000094869">
    <property type="component" value="Unassembled WGS sequence"/>
</dbReference>
<evidence type="ECO:0000313" key="1">
    <source>
        <dbReference type="EMBL" id="ODR55429.1"/>
    </source>
</evidence>